<sequence>MTTSLLAVMLSAKSKNRPIFSFSLLFLTAIALRHMLQGAYSGLPLAEKVVLWYQTFEYLYIGVFVISVAMHALLLWHTSKAIRMIYVLMAVNICFYAFMHWQRNIMGSHLHNWSWDLYSWSVAVINYCIVGILLVASMKGVQNRNGNSIF</sequence>
<feature type="transmembrane region" description="Helical" evidence="1">
    <location>
        <begin position="117"/>
        <end position="136"/>
    </location>
</feature>
<accession>A0AAF0CAS0</accession>
<name>A0AAF0CAS0_9GAMM</name>
<organism evidence="2 3">
    <name type="scientific">Thalassomonas viridans</name>
    <dbReference type="NCBI Taxonomy" id="137584"/>
    <lineage>
        <taxon>Bacteria</taxon>
        <taxon>Pseudomonadati</taxon>
        <taxon>Pseudomonadota</taxon>
        <taxon>Gammaproteobacteria</taxon>
        <taxon>Alteromonadales</taxon>
        <taxon>Colwelliaceae</taxon>
        <taxon>Thalassomonas</taxon>
    </lineage>
</organism>
<evidence type="ECO:0000256" key="1">
    <source>
        <dbReference type="SAM" id="Phobius"/>
    </source>
</evidence>
<feature type="transmembrane region" description="Helical" evidence="1">
    <location>
        <begin position="58"/>
        <end position="77"/>
    </location>
</feature>
<reference evidence="2 3" key="1">
    <citation type="journal article" date="2015" name="Genome Announc.">
        <title>Draft Genome Sequences of Marine Isolates of Thalassomonas viridans and Thalassomonas actiniarum.</title>
        <authorList>
            <person name="Olonade I."/>
            <person name="van Zyl L.J."/>
            <person name="Trindade M."/>
        </authorList>
    </citation>
    <scope>NUCLEOTIDE SEQUENCE [LARGE SCALE GENOMIC DNA]</scope>
    <source>
        <strain evidence="2 3">XOM25</strain>
    </source>
</reference>
<dbReference type="AlphaFoldDB" id="A0AAF0CAS0"/>
<dbReference type="RefSeq" id="WP_044842578.1">
    <property type="nucleotide sequence ID" value="NZ_CP059733.1"/>
</dbReference>
<dbReference type="KEGG" id="tvd:SG34_009970"/>
<dbReference type="Proteomes" id="UP000032352">
    <property type="component" value="Chromosome"/>
</dbReference>
<keyword evidence="1" id="KW-1133">Transmembrane helix</keyword>
<reference evidence="2 3" key="2">
    <citation type="journal article" date="2022" name="Mar. Drugs">
        <title>Bioassay-Guided Fractionation Leads to the Detection of Cholic Acid Generated by the Rare Thalassomonas sp.</title>
        <authorList>
            <person name="Pheiffer F."/>
            <person name="Schneider Y.K."/>
            <person name="Hansen E.H."/>
            <person name="Andersen J.H."/>
            <person name="Isaksson J."/>
            <person name="Busche T."/>
            <person name="R C."/>
            <person name="Kalinowski J."/>
            <person name="Zyl L.V."/>
            <person name="Trindade M."/>
        </authorList>
    </citation>
    <scope>NUCLEOTIDE SEQUENCE [LARGE SCALE GENOMIC DNA]</scope>
    <source>
        <strain evidence="2 3">XOM25</strain>
    </source>
</reference>
<protein>
    <submittedName>
        <fullName evidence="2">Uncharacterized protein</fullName>
    </submittedName>
</protein>
<dbReference type="EMBL" id="CP059733">
    <property type="protein sequence ID" value="WDE07183.1"/>
    <property type="molecule type" value="Genomic_DNA"/>
</dbReference>
<keyword evidence="1" id="KW-0812">Transmembrane</keyword>
<keyword evidence="3" id="KW-1185">Reference proteome</keyword>
<keyword evidence="1" id="KW-0472">Membrane</keyword>
<evidence type="ECO:0000313" key="2">
    <source>
        <dbReference type="EMBL" id="WDE07183.1"/>
    </source>
</evidence>
<proteinExistence type="predicted"/>
<feature type="transmembrane region" description="Helical" evidence="1">
    <location>
        <begin position="84"/>
        <end position="102"/>
    </location>
</feature>
<evidence type="ECO:0000313" key="3">
    <source>
        <dbReference type="Proteomes" id="UP000032352"/>
    </source>
</evidence>
<gene>
    <name evidence="2" type="ORF">SG34_009970</name>
</gene>